<dbReference type="PROSITE" id="PS00455">
    <property type="entry name" value="AMP_BINDING"/>
    <property type="match status" value="1"/>
</dbReference>
<dbReference type="EMBL" id="JAMTCO010000008">
    <property type="protein sequence ID" value="MCP2270957.1"/>
    <property type="molecule type" value="Genomic_DNA"/>
</dbReference>
<proteinExistence type="predicted"/>
<dbReference type="InterPro" id="IPR020806">
    <property type="entry name" value="PKS_PP-bd"/>
</dbReference>
<dbReference type="InterPro" id="IPR025110">
    <property type="entry name" value="AMP-bd_C"/>
</dbReference>
<sequence length="600" mass="64168">MAAWRNSRRDRYTSVHGCFADQVQRVPDEVAVAHGAVRLTYRELDERATRLAHRLLDLGVGPQDPVAVLVSWSPDVVVAFLAVLKAGACYLPLHEAYPLERMRWIVDNVTTSENTTDGAGVRVLLADRATQQRGLPDAAHVVLLDDDPALDEAPTTDPGVEVDGDALAYVMYTSGSTGHPKGVAVTHRGVLCLALDSCWDSGNHERTAMVAPYAFGVSTYEVWVPLLHGGTIVLKPPGDLDVRALVSDHGVTGLHLTAGLFRVLAEEDPGCLAGVREVMTGGDVIAPTAVRRVLDACPDLVVRALYGGTEMSSFALHSPMTAPYTPGRSVPVGRPMDDVRLYLLDPDGVPVPDGEAGELHVAGPRLARGYAGRPDLTEQRFVPDPFAAPGERMYRTGDLVRRTPEGLIEFVARVGDQVKVRGYLVEPGEVEAVLGALPGLAHVAVVAGPADHGDQRLVAYLVPEPAGATVEQVREHARSLLPEYMVPAAYVVLDALPLTPNGKLDRAALPAPAFTGTAAYRAPTTARQRTLCTLFGEVLEVPAVGLDDSFFDLDGQSLLAMRLVGRIRAALGLELTISDLFDAPTPAQLDKRLDQAGATR</sequence>
<keyword evidence="1" id="KW-0596">Phosphopantetheine</keyword>
<dbReference type="Pfam" id="PF00550">
    <property type="entry name" value="PP-binding"/>
    <property type="match status" value="1"/>
</dbReference>
<gene>
    <name evidence="4" type="ORF">LV75_003469</name>
</gene>
<keyword evidence="2" id="KW-0597">Phosphoprotein</keyword>
<feature type="domain" description="Carrier" evidence="3">
    <location>
        <begin position="522"/>
        <end position="597"/>
    </location>
</feature>
<dbReference type="InterPro" id="IPR020845">
    <property type="entry name" value="AMP-binding_CS"/>
</dbReference>
<dbReference type="PANTHER" id="PTHR45527">
    <property type="entry name" value="NONRIBOSOMAL PEPTIDE SYNTHETASE"/>
    <property type="match status" value="1"/>
</dbReference>
<dbReference type="Gene3D" id="2.30.38.10">
    <property type="entry name" value="Luciferase, Domain 3"/>
    <property type="match status" value="1"/>
</dbReference>
<evidence type="ECO:0000259" key="3">
    <source>
        <dbReference type="PROSITE" id="PS50075"/>
    </source>
</evidence>
<dbReference type="Gene3D" id="3.30.300.30">
    <property type="match status" value="1"/>
</dbReference>
<dbReference type="Pfam" id="PF00501">
    <property type="entry name" value="AMP-binding"/>
    <property type="match status" value="1"/>
</dbReference>
<dbReference type="InterPro" id="IPR010071">
    <property type="entry name" value="AA_adenyl_dom"/>
</dbReference>
<evidence type="ECO:0000256" key="2">
    <source>
        <dbReference type="ARBA" id="ARBA00022553"/>
    </source>
</evidence>
<accession>A0ABT1IE98</accession>
<dbReference type="Proteomes" id="UP001205185">
    <property type="component" value="Unassembled WGS sequence"/>
</dbReference>
<dbReference type="SMART" id="SM00823">
    <property type="entry name" value="PKS_PP"/>
    <property type="match status" value="1"/>
</dbReference>
<organism evidence="4 5">
    <name type="scientific">Actinokineospora diospyrosa</name>
    <dbReference type="NCBI Taxonomy" id="103728"/>
    <lineage>
        <taxon>Bacteria</taxon>
        <taxon>Bacillati</taxon>
        <taxon>Actinomycetota</taxon>
        <taxon>Actinomycetes</taxon>
        <taxon>Pseudonocardiales</taxon>
        <taxon>Pseudonocardiaceae</taxon>
        <taxon>Actinokineospora</taxon>
    </lineage>
</organism>
<dbReference type="InterPro" id="IPR000873">
    <property type="entry name" value="AMP-dep_synth/lig_dom"/>
</dbReference>
<name>A0ABT1IE98_9PSEU</name>
<dbReference type="PROSITE" id="PS50075">
    <property type="entry name" value="CARRIER"/>
    <property type="match status" value="1"/>
</dbReference>
<dbReference type="InterPro" id="IPR045851">
    <property type="entry name" value="AMP-bd_C_sf"/>
</dbReference>
<dbReference type="InterPro" id="IPR009081">
    <property type="entry name" value="PP-bd_ACP"/>
</dbReference>
<dbReference type="InterPro" id="IPR036736">
    <property type="entry name" value="ACP-like_sf"/>
</dbReference>
<evidence type="ECO:0000313" key="4">
    <source>
        <dbReference type="EMBL" id="MCP2270957.1"/>
    </source>
</evidence>
<protein>
    <submittedName>
        <fullName evidence="4">Amino acid adenylation domain-containing protein</fullName>
    </submittedName>
</protein>
<dbReference type="SUPFAM" id="SSF47336">
    <property type="entry name" value="ACP-like"/>
    <property type="match status" value="1"/>
</dbReference>
<evidence type="ECO:0000256" key="1">
    <source>
        <dbReference type="ARBA" id="ARBA00022450"/>
    </source>
</evidence>
<comment type="caution">
    <text evidence="4">The sequence shown here is derived from an EMBL/GenBank/DDBJ whole genome shotgun (WGS) entry which is preliminary data.</text>
</comment>
<dbReference type="PANTHER" id="PTHR45527:SF1">
    <property type="entry name" value="FATTY ACID SYNTHASE"/>
    <property type="match status" value="1"/>
</dbReference>
<keyword evidence="5" id="KW-1185">Reference proteome</keyword>
<dbReference type="NCBIfam" id="TIGR01733">
    <property type="entry name" value="AA-adenyl-dom"/>
    <property type="match status" value="1"/>
</dbReference>
<dbReference type="Pfam" id="PF13193">
    <property type="entry name" value="AMP-binding_C"/>
    <property type="match status" value="1"/>
</dbReference>
<dbReference type="SUPFAM" id="SSF56801">
    <property type="entry name" value="Acetyl-CoA synthetase-like"/>
    <property type="match status" value="1"/>
</dbReference>
<dbReference type="CDD" id="cd12117">
    <property type="entry name" value="A_NRPS_Srf_like"/>
    <property type="match status" value="1"/>
</dbReference>
<evidence type="ECO:0000313" key="5">
    <source>
        <dbReference type="Proteomes" id="UP001205185"/>
    </source>
</evidence>
<dbReference type="InterPro" id="IPR029058">
    <property type="entry name" value="AB_hydrolase_fold"/>
</dbReference>
<dbReference type="RefSeq" id="WP_253887917.1">
    <property type="nucleotide sequence ID" value="NZ_BAAAVB010000013.1"/>
</dbReference>
<dbReference type="Gene3D" id="3.40.50.980">
    <property type="match status" value="2"/>
</dbReference>
<reference evidence="4 5" key="1">
    <citation type="submission" date="2022-06" db="EMBL/GenBank/DDBJ databases">
        <title>Genomic Encyclopedia of Archaeal and Bacterial Type Strains, Phase II (KMG-II): from individual species to whole genera.</title>
        <authorList>
            <person name="Goeker M."/>
        </authorList>
    </citation>
    <scope>NUCLEOTIDE SEQUENCE [LARGE SCALE GENOMIC DNA]</scope>
    <source>
        <strain evidence="4 5">DSM 44255</strain>
    </source>
</reference>
<dbReference type="Gene3D" id="3.40.50.1820">
    <property type="entry name" value="alpha/beta hydrolase"/>
    <property type="match status" value="1"/>
</dbReference>